<keyword evidence="3" id="KW-1185">Reference proteome</keyword>
<evidence type="ECO:0000313" key="2">
    <source>
        <dbReference type="EMBL" id="MFK2903140.1"/>
    </source>
</evidence>
<dbReference type="InterPro" id="IPR000182">
    <property type="entry name" value="GNAT_dom"/>
</dbReference>
<dbReference type="EMBL" id="JADIKM010000001">
    <property type="protein sequence ID" value="MFK2903140.1"/>
    <property type="molecule type" value="Genomic_DNA"/>
</dbReference>
<dbReference type="RefSeq" id="WP_404630321.1">
    <property type="nucleotide sequence ID" value="NZ_JADIKM010000001.1"/>
</dbReference>
<organism evidence="2 3">
    <name type="scientific">Dyella ginsengisoli</name>
    <dbReference type="NCBI Taxonomy" id="363848"/>
    <lineage>
        <taxon>Bacteria</taxon>
        <taxon>Pseudomonadati</taxon>
        <taxon>Pseudomonadota</taxon>
        <taxon>Gammaproteobacteria</taxon>
        <taxon>Lysobacterales</taxon>
        <taxon>Rhodanobacteraceae</taxon>
        <taxon>Dyella</taxon>
    </lineage>
</organism>
<sequence>MTTFPPIALASDRLSLRLLDTRDAADLLAIFGDPEVVRYWSQPPWTGEQDALGMIERDRLAFAEGSALRLGIVLRSCGRVVGTLALFNLSRPNRRAEIGYALARAQWGHGLMHEALVQLVDWAFDTLQLHRLEADIDPANRASARSLLRLGFQREGLLRERWIVDGQVSDTEFYGLLASEWRAARAP</sequence>
<proteinExistence type="predicted"/>
<gene>
    <name evidence="2" type="ORF">ISP17_04135</name>
</gene>
<comment type="caution">
    <text evidence="2">The sequence shown here is derived from an EMBL/GenBank/DDBJ whole genome shotgun (WGS) entry which is preliminary data.</text>
</comment>
<dbReference type="SUPFAM" id="SSF55729">
    <property type="entry name" value="Acyl-CoA N-acyltransferases (Nat)"/>
    <property type="match status" value="1"/>
</dbReference>
<dbReference type="InterPro" id="IPR016181">
    <property type="entry name" value="Acyl_CoA_acyltransferase"/>
</dbReference>
<dbReference type="PROSITE" id="PS51186">
    <property type="entry name" value="GNAT"/>
    <property type="match status" value="1"/>
</dbReference>
<accession>A0ABW8JTV7</accession>
<dbReference type="Proteomes" id="UP001620460">
    <property type="component" value="Unassembled WGS sequence"/>
</dbReference>
<dbReference type="PANTHER" id="PTHR43441:SF11">
    <property type="entry name" value="RIBOSOMAL-PROTEIN-SERINE ACETYLTRANSFERASE"/>
    <property type="match status" value="1"/>
</dbReference>
<feature type="domain" description="N-acetyltransferase" evidence="1">
    <location>
        <begin position="14"/>
        <end position="175"/>
    </location>
</feature>
<name>A0ABW8JTV7_9GAMM</name>
<dbReference type="InterPro" id="IPR051908">
    <property type="entry name" value="Ribosomal_N-acetyltransferase"/>
</dbReference>
<reference evidence="2 3" key="1">
    <citation type="submission" date="2020-10" db="EMBL/GenBank/DDBJ databases">
        <title>Phylogeny of dyella-like bacteria.</title>
        <authorList>
            <person name="Fu J."/>
        </authorList>
    </citation>
    <scope>NUCLEOTIDE SEQUENCE [LARGE SCALE GENOMIC DNA]</scope>
    <source>
        <strain evidence="2 3">Gsoil3046</strain>
    </source>
</reference>
<dbReference type="Gene3D" id="3.40.630.30">
    <property type="match status" value="1"/>
</dbReference>
<evidence type="ECO:0000313" key="3">
    <source>
        <dbReference type="Proteomes" id="UP001620460"/>
    </source>
</evidence>
<evidence type="ECO:0000259" key="1">
    <source>
        <dbReference type="PROSITE" id="PS51186"/>
    </source>
</evidence>
<dbReference type="PANTHER" id="PTHR43441">
    <property type="entry name" value="RIBOSOMAL-PROTEIN-SERINE ACETYLTRANSFERASE"/>
    <property type="match status" value="1"/>
</dbReference>
<dbReference type="Pfam" id="PF13302">
    <property type="entry name" value="Acetyltransf_3"/>
    <property type="match status" value="1"/>
</dbReference>
<protein>
    <submittedName>
        <fullName evidence="2">GNAT family N-acetyltransferase</fullName>
    </submittedName>
</protein>